<reference evidence="10 11" key="1">
    <citation type="journal article" date="2016" name="Genome Announc.">
        <title>First Complete Genome Sequence of a Subdivision 6 Acidobacterium Strain.</title>
        <authorList>
            <person name="Huang S."/>
            <person name="Vieira S."/>
            <person name="Bunk B."/>
            <person name="Riedel T."/>
            <person name="Sproer C."/>
            <person name="Overmann J."/>
        </authorList>
    </citation>
    <scope>NUCLEOTIDE SEQUENCE [LARGE SCALE GENOMIC DNA]</scope>
    <source>
        <strain evidence="11">DSM 100886 HEG_-6_39</strain>
    </source>
</reference>
<dbReference type="PANTHER" id="PTHR48111">
    <property type="entry name" value="REGULATOR OF RPOS"/>
    <property type="match status" value="1"/>
</dbReference>
<feature type="domain" description="Response regulatory" evidence="8">
    <location>
        <begin position="2"/>
        <end position="116"/>
    </location>
</feature>
<keyword evidence="5" id="KW-0804">Transcription</keyword>
<dbReference type="SMART" id="SM00862">
    <property type="entry name" value="Trans_reg_C"/>
    <property type="match status" value="1"/>
</dbReference>
<dbReference type="CDD" id="cd00383">
    <property type="entry name" value="trans_reg_C"/>
    <property type="match status" value="1"/>
</dbReference>
<dbReference type="GO" id="GO:0032993">
    <property type="term" value="C:protein-DNA complex"/>
    <property type="evidence" value="ECO:0007669"/>
    <property type="project" value="TreeGrafter"/>
</dbReference>
<dbReference type="PANTHER" id="PTHR48111:SF36">
    <property type="entry name" value="TRANSCRIPTIONAL REGULATORY PROTEIN CUTR"/>
    <property type="match status" value="1"/>
</dbReference>
<dbReference type="SMART" id="SM00448">
    <property type="entry name" value="REC"/>
    <property type="match status" value="1"/>
</dbReference>
<keyword evidence="2" id="KW-0902">Two-component regulatory system</keyword>
<reference evidence="11" key="2">
    <citation type="submission" date="2016-04" db="EMBL/GenBank/DDBJ databases">
        <title>First Complete Genome Sequence of a Subdivision 6 Acidobacterium.</title>
        <authorList>
            <person name="Huang S."/>
            <person name="Vieira S."/>
            <person name="Bunk B."/>
            <person name="Riedel T."/>
            <person name="Sproeer C."/>
            <person name="Overmann J."/>
        </authorList>
    </citation>
    <scope>NUCLEOTIDE SEQUENCE [LARGE SCALE GENOMIC DNA]</scope>
    <source>
        <strain evidence="11">DSM 100886 HEG_-6_39</strain>
    </source>
</reference>
<keyword evidence="3" id="KW-0805">Transcription regulation</keyword>
<dbReference type="GO" id="GO:0000976">
    <property type="term" value="F:transcription cis-regulatory region binding"/>
    <property type="evidence" value="ECO:0007669"/>
    <property type="project" value="TreeGrafter"/>
</dbReference>
<dbReference type="InterPro" id="IPR001867">
    <property type="entry name" value="OmpR/PhoB-type_DNA-bd"/>
</dbReference>
<dbReference type="InterPro" id="IPR001789">
    <property type="entry name" value="Sig_transdc_resp-reg_receiver"/>
</dbReference>
<organism evidence="10 11">
    <name type="scientific">Luteitalea pratensis</name>
    <dbReference type="NCBI Taxonomy" id="1855912"/>
    <lineage>
        <taxon>Bacteria</taxon>
        <taxon>Pseudomonadati</taxon>
        <taxon>Acidobacteriota</taxon>
        <taxon>Vicinamibacteria</taxon>
        <taxon>Vicinamibacterales</taxon>
        <taxon>Vicinamibacteraceae</taxon>
        <taxon>Luteitalea</taxon>
    </lineage>
</organism>
<evidence type="ECO:0000256" key="2">
    <source>
        <dbReference type="ARBA" id="ARBA00023012"/>
    </source>
</evidence>
<evidence type="ECO:0000259" key="9">
    <source>
        <dbReference type="PROSITE" id="PS51755"/>
    </source>
</evidence>
<feature type="modified residue" description="4-aspartylphosphate" evidence="6">
    <location>
        <position position="51"/>
    </location>
</feature>
<proteinExistence type="predicted"/>
<evidence type="ECO:0000256" key="7">
    <source>
        <dbReference type="PROSITE-ProRule" id="PRU01091"/>
    </source>
</evidence>
<dbReference type="Gene3D" id="1.10.10.10">
    <property type="entry name" value="Winged helix-like DNA-binding domain superfamily/Winged helix DNA-binding domain"/>
    <property type="match status" value="1"/>
</dbReference>
<evidence type="ECO:0000256" key="4">
    <source>
        <dbReference type="ARBA" id="ARBA00023125"/>
    </source>
</evidence>
<dbReference type="Pfam" id="PF00486">
    <property type="entry name" value="Trans_reg_C"/>
    <property type="match status" value="1"/>
</dbReference>
<dbReference type="PROSITE" id="PS51755">
    <property type="entry name" value="OMPR_PHOB"/>
    <property type="match status" value="1"/>
</dbReference>
<evidence type="ECO:0000256" key="6">
    <source>
        <dbReference type="PROSITE-ProRule" id="PRU00169"/>
    </source>
</evidence>
<dbReference type="PROSITE" id="PS50110">
    <property type="entry name" value="RESPONSE_REGULATORY"/>
    <property type="match status" value="1"/>
</dbReference>
<dbReference type="KEGG" id="abac:LuPra_03078"/>
<dbReference type="Proteomes" id="UP000076079">
    <property type="component" value="Chromosome"/>
</dbReference>
<accession>A0A143PMN5</accession>
<dbReference type="InterPro" id="IPR036388">
    <property type="entry name" value="WH-like_DNA-bd_sf"/>
</dbReference>
<name>A0A143PMN5_LUTPR</name>
<gene>
    <name evidence="10" type="primary">cusR</name>
    <name evidence="10" type="ORF">LuPra_03078</name>
</gene>
<evidence type="ECO:0000313" key="11">
    <source>
        <dbReference type="Proteomes" id="UP000076079"/>
    </source>
</evidence>
<keyword evidence="4 7" id="KW-0238">DNA-binding</keyword>
<evidence type="ECO:0000256" key="3">
    <source>
        <dbReference type="ARBA" id="ARBA00023015"/>
    </source>
</evidence>
<dbReference type="GO" id="GO:0005829">
    <property type="term" value="C:cytosol"/>
    <property type="evidence" value="ECO:0007669"/>
    <property type="project" value="TreeGrafter"/>
</dbReference>
<evidence type="ECO:0000259" key="8">
    <source>
        <dbReference type="PROSITE" id="PS50110"/>
    </source>
</evidence>
<dbReference type="GO" id="GO:0000156">
    <property type="term" value="F:phosphorelay response regulator activity"/>
    <property type="evidence" value="ECO:0007669"/>
    <property type="project" value="TreeGrafter"/>
</dbReference>
<dbReference type="EMBL" id="CP015136">
    <property type="protein sequence ID" value="AMY09852.1"/>
    <property type="molecule type" value="Genomic_DNA"/>
</dbReference>
<dbReference type="Pfam" id="PF00072">
    <property type="entry name" value="Response_reg"/>
    <property type="match status" value="1"/>
</dbReference>
<sequence length="226" mass="24898">MRVLLVEDEPAAALILAKGLREHAYAVDVSGDGDDASFRLATTDYDAVILDVTLPRRSGLSVAREARAVGLAVPILMLTARDAVEARIAGLDSGADDYLTKPFDFGELLARLRALIRRGARAPLPEVLRVGPLELSTRSRQVCKAEHVLPLTTREYALLEFLARRVGQVVGRAEIAEHVWDEGYDPMSNVIDVYVQRLRRKIDTIGQPSLIRTRRGEGYSLIAEPT</sequence>
<dbReference type="AlphaFoldDB" id="A0A143PMN5"/>
<dbReference type="SUPFAM" id="SSF52172">
    <property type="entry name" value="CheY-like"/>
    <property type="match status" value="1"/>
</dbReference>
<dbReference type="Gene3D" id="3.40.50.2300">
    <property type="match status" value="1"/>
</dbReference>
<evidence type="ECO:0000256" key="1">
    <source>
        <dbReference type="ARBA" id="ARBA00022553"/>
    </source>
</evidence>
<dbReference type="FunFam" id="1.10.10.10:FF:000005">
    <property type="entry name" value="Two-component system response regulator"/>
    <property type="match status" value="1"/>
</dbReference>
<evidence type="ECO:0000256" key="5">
    <source>
        <dbReference type="ARBA" id="ARBA00023163"/>
    </source>
</evidence>
<keyword evidence="11" id="KW-1185">Reference proteome</keyword>
<feature type="DNA-binding region" description="OmpR/PhoB-type" evidence="7">
    <location>
        <begin position="125"/>
        <end position="223"/>
    </location>
</feature>
<dbReference type="STRING" id="1855912.LuPra_03078"/>
<evidence type="ECO:0000313" key="10">
    <source>
        <dbReference type="EMBL" id="AMY09852.1"/>
    </source>
</evidence>
<dbReference type="GO" id="GO:0006355">
    <property type="term" value="P:regulation of DNA-templated transcription"/>
    <property type="evidence" value="ECO:0007669"/>
    <property type="project" value="InterPro"/>
</dbReference>
<dbReference type="InterPro" id="IPR039420">
    <property type="entry name" value="WalR-like"/>
</dbReference>
<dbReference type="RefSeq" id="WP_110171562.1">
    <property type="nucleotide sequence ID" value="NZ_CP015136.1"/>
</dbReference>
<dbReference type="InterPro" id="IPR011006">
    <property type="entry name" value="CheY-like_superfamily"/>
</dbReference>
<feature type="domain" description="OmpR/PhoB-type" evidence="9">
    <location>
        <begin position="125"/>
        <end position="223"/>
    </location>
</feature>
<dbReference type="Gene3D" id="6.10.250.690">
    <property type="match status" value="1"/>
</dbReference>
<protein>
    <submittedName>
        <fullName evidence="10">Transcriptional regulatory protein CusR</fullName>
    </submittedName>
</protein>
<keyword evidence="1 6" id="KW-0597">Phosphoprotein</keyword>
<dbReference type="OrthoDB" id="152576at2"/>